<evidence type="ECO:0000256" key="9">
    <source>
        <dbReference type="PROSITE-ProRule" id="PRU00560"/>
    </source>
</evidence>
<evidence type="ECO:0000313" key="11">
    <source>
        <dbReference type="EMBL" id="EIY44694.1"/>
    </source>
</evidence>
<dbReference type="STRING" id="997884.HMPREF1068_03981"/>
<keyword evidence="4 9" id="KW-0067">ATP-binding</keyword>
<reference evidence="11 12" key="1">
    <citation type="submission" date="2012-02" db="EMBL/GenBank/DDBJ databases">
        <title>The Genome Sequence of Bacteroides nordii CL02T12C05.</title>
        <authorList>
            <consortium name="The Broad Institute Genome Sequencing Platform"/>
            <person name="Earl A."/>
            <person name="Ward D."/>
            <person name="Feldgarden M."/>
            <person name="Gevers D."/>
            <person name="Zitomersky N.L."/>
            <person name="Coyne M.J."/>
            <person name="Comstock L.E."/>
            <person name="Young S.K."/>
            <person name="Zeng Q."/>
            <person name="Gargeya S."/>
            <person name="Fitzgerald M."/>
            <person name="Haas B."/>
            <person name="Abouelleil A."/>
            <person name="Alvarado L."/>
            <person name="Arachchi H.M."/>
            <person name="Berlin A."/>
            <person name="Chapman S.B."/>
            <person name="Gearin G."/>
            <person name="Goldberg J."/>
            <person name="Griggs A."/>
            <person name="Gujja S."/>
            <person name="Hansen M."/>
            <person name="Heiman D."/>
            <person name="Howarth C."/>
            <person name="Larimer J."/>
            <person name="Lui A."/>
            <person name="MacDonald P.J.P."/>
            <person name="McCowen C."/>
            <person name="Montmayeur A."/>
            <person name="Murphy C."/>
            <person name="Neiman D."/>
            <person name="Pearson M."/>
            <person name="Priest M."/>
            <person name="Roberts A."/>
            <person name="Saif S."/>
            <person name="Shea T."/>
            <person name="Sisk P."/>
            <person name="Stolte C."/>
            <person name="Sykes S."/>
            <person name="Wortman J."/>
            <person name="Nusbaum C."/>
            <person name="Birren B."/>
        </authorList>
    </citation>
    <scope>NUCLEOTIDE SEQUENCE [LARGE SCALE GENOMIC DNA]</scope>
    <source>
        <strain evidence="11 12">CL02T12C05</strain>
    </source>
</reference>
<accession>I9GDM9</accession>
<dbReference type="Proteomes" id="UP000003089">
    <property type="component" value="Unassembled WGS sequence"/>
</dbReference>
<sequence length="687" mass="80043">MVFNKTEEQEKEYLQEIINTLNDVINNTSVSVKKHVDTLQEYKEYLWSNKDIDPHEIRSMRESILNHFALGENVIDKRKRLNKIVDSPYFGRIDFKEERKKSQTTIPVYIGIHTFYDTNKKINRIYDWRAPIAGMFYDNELGKATYSSPLGEISGEILLKRQYHIRNGKMEYMLESSLTVHDDILQKELSSNADDKMKNIVTTIQREQNRIIRNEDAHVLIIQGVAGSGKTSIALHRIAYLLYTLKGDISSKNILVVSPNKVFTDYISNVLPELGEETVPETSMEYILSDVLGHKYKYQNFFEQVTELLEKPTEGFIERIQYKASFDFISLLDKFILYMENNYFRATDVKLTRHITIPAEFIDEQFRRFSRYPIRQRFETMTDYILEMMTIKYNFTVTTAEKNLLKKEVRKMFAGNNDIQIYKNFFEWAGKSEMLRMRKSHTLEYSDLAPLAYLHIALEGKKTHSHVKHILIDEMQDYSPIQYKVIQKLYPCRKTILGDASQSVNPYGSSTADMIQRVFTTGEVMKLCKSYRSTFEITCFAQKILLNEELEPIVRHGKQPVILQYRNTEEEISGITDLIFTFKKSNYKSLGIVCKTEVQAKSLAEKLQTYIENVYFLSNQSSAFVKGILITSSHMAKGLEFDEVIIPQMNDRNYCSAIDKSMLYVAVTRAMHKLTITYCGKLSKFIP</sequence>
<dbReference type="GO" id="GO:0005524">
    <property type="term" value="F:ATP binding"/>
    <property type="evidence" value="ECO:0007669"/>
    <property type="project" value="UniProtKB-UniRule"/>
</dbReference>
<dbReference type="GO" id="GO:0000725">
    <property type="term" value="P:recombinational repair"/>
    <property type="evidence" value="ECO:0007669"/>
    <property type="project" value="TreeGrafter"/>
</dbReference>
<dbReference type="Pfam" id="PF00580">
    <property type="entry name" value="UvrD-helicase"/>
    <property type="match status" value="1"/>
</dbReference>
<keyword evidence="2 9" id="KW-0378">Hydrolase</keyword>
<dbReference type="RefSeq" id="WP_007487290.1">
    <property type="nucleotide sequence ID" value="NZ_JH724316.1"/>
</dbReference>
<comment type="caution">
    <text evidence="11">The sequence shown here is derived from an EMBL/GenBank/DDBJ whole genome shotgun (WGS) entry which is preliminary data.</text>
</comment>
<protein>
    <recommendedName>
        <fullName evidence="7">DNA 3'-5' helicase</fullName>
        <ecNumber evidence="7">5.6.2.4</ecNumber>
    </recommendedName>
</protein>
<gene>
    <name evidence="11" type="ORF">HMPREF1068_03981</name>
</gene>
<dbReference type="InterPro" id="IPR000212">
    <property type="entry name" value="DNA_helicase_UvrD/REP"/>
</dbReference>
<dbReference type="PANTHER" id="PTHR11070">
    <property type="entry name" value="UVRD / RECB / PCRA DNA HELICASE FAMILY MEMBER"/>
    <property type="match status" value="1"/>
</dbReference>
<dbReference type="GO" id="GO:0005829">
    <property type="term" value="C:cytosol"/>
    <property type="evidence" value="ECO:0007669"/>
    <property type="project" value="TreeGrafter"/>
</dbReference>
<evidence type="ECO:0000259" key="10">
    <source>
        <dbReference type="PROSITE" id="PS51198"/>
    </source>
</evidence>
<dbReference type="HOGENOM" id="CLU_010312_4_0_10"/>
<evidence type="ECO:0000256" key="5">
    <source>
        <dbReference type="ARBA" id="ARBA00023235"/>
    </source>
</evidence>
<evidence type="ECO:0000256" key="3">
    <source>
        <dbReference type="ARBA" id="ARBA00022806"/>
    </source>
</evidence>
<dbReference type="PROSITE" id="PS51198">
    <property type="entry name" value="UVRD_HELICASE_ATP_BIND"/>
    <property type="match status" value="1"/>
</dbReference>
<proteinExistence type="predicted"/>
<dbReference type="Pfam" id="PF13361">
    <property type="entry name" value="UvrD_C"/>
    <property type="match status" value="1"/>
</dbReference>
<evidence type="ECO:0000256" key="2">
    <source>
        <dbReference type="ARBA" id="ARBA00022801"/>
    </source>
</evidence>
<dbReference type="GO" id="GO:0016887">
    <property type="term" value="F:ATP hydrolysis activity"/>
    <property type="evidence" value="ECO:0007669"/>
    <property type="project" value="RHEA"/>
</dbReference>
<dbReference type="InterPro" id="IPR014017">
    <property type="entry name" value="DNA_helicase_UvrD-like_C"/>
</dbReference>
<feature type="binding site" evidence="9">
    <location>
        <begin position="224"/>
        <end position="231"/>
    </location>
    <ligand>
        <name>ATP</name>
        <dbReference type="ChEBI" id="CHEBI:30616"/>
    </ligand>
</feature>
<dbReference type="SUPFAM" id="SSF52540">
    <property type="entry name" value="P-loop containing nucleoside triphosphate hydrolases"/>
    <property type="match status" value="1"/>
</dbReference>
<dbReference type="GO" id="GO:0003677">
    <property type="term" value="F:DNA binding"/>
    <property type="evidence" value="ECO:0007669"/>
    <property type="project" value="InterPro"/>
</dbReference>
<keyword evidence="3 9" id="KW-0347">Helicase</keyword>
<comment type="catalytic activity">
    <reaction evidence="6">
        <text>Couples ATP hydrolysis with the unwinding of duplex DNA by translocating in the 3'-5' direction.</text>
        <dbReference type="EC" id="5.6.2.4"/>
    </reaction>
</comment>
<dbReference type="Gene3D" id="3.40.50.300">
    <property type="entry name" value="P-loop containing nucleotide triphosphate hydrolases"/>
    <property type="match status" value="2"/>
</dbReference>
<dbReference type="InterPro" id="IPR027417">
    <property type="entry name" value="P-loop_NTPase"/>
</dbReference>
<dbReference type="EC" id="5.6.2.4" evidence="7"/>
<evidence type="ECO:0000256" key="7">
    <source>
        <dbReference type="ARBA" id="ARBA00034808"/>
    </source>
</evidence>
<dbReference type="AlphaFoldDB" id="I9GDM9"/>
<feature type="domain" description="UvrD-like helicase ATP-binding" evidence="10">
    <location>
        <begin position="203"/>
        <end position="534"/>
    </location>
</feature>
<evidence type="ECO:0000256" key="1">
    <source>
        <dbReference type="ARBA" id="ARBA00022741"/>
    </source>
</evidence>
<dbReference type="PATRIC" id="fig|997884.3.peg.4084"/>
<evidence type="ECO:0000256" key="6">
    <source>
        <dbReference type="ARBA" id="ARBA00034617"/>
    </source>
</evidence>
<dbReference type="eggNOG" id="COG3973">
    <property type="taxonomic scope" value="Bacteria"/>
</dbReference>
<dbReference type="PANTHER" id="PTHR11070:SF17">
    <property type="entry name" value="DNA HELICASE IV"/>
    <property type="match status" value="1"/>
</dbReference>
<evidence type="ECO:0000313" key="12">
    <source>
        <dbReference type="Proteomes" id="UP000003089"/>
    </source>
</evidence>
<evidence type="ECO:0000256" key="4">
    <source>
        <dbReference type="ARBA" id="ARBA00022840"/>
    </source>
</evidence>
<dbReference type="InterPro" id="IPR014016">
    <property type="entry name" value="UvrD-like_ATP-bd"/>
</dbReference>
<comment type="catalytic activity">
    <reaction evidence="8">
        <text>ATP + H2O = ADP + phosphate + H(+)</text>
        <dbReference type="Rhea" id="RHEA:13065"/>
        <dbReference type="ChEBI" id="CHEBI:15377"/>
        <dbReference type="ChEBI" id="CHEBI:15378"/>
        <dbReference type="ChEBI" id="CHEBI:30616"/>
        <dbReference type="ChEBI" id="CHEBI:43474"/>
        <dbReference type="ChEBI" id="CHEBI:456216"/>
        <dbReference type="EC" id="5.6.2.4"/>
    </reaction>
</comment>
<keyword evidence="12" id="KW-1185">Reference proteome</keyword>
<dbReference type="EMBL" id="AGXS01000026">
    <property type="protein sequence ID" value="EIY44694.1"/>
    <property type="molecule type" value="Genomic_DNA"/>
</dbReference>
<evidence type="ECO:0000256" key="8">
    <source>
        <dbReference type="ARBA" id="ARBA00048988"/>
    </source>
</evidence>
<keyword evidence="5" id="KW-0413">Isomerase</keyword>
<name>I9GDM9_9BACE</name>
<organism evidence="11 12">
    <name type="scientific">Bacteroides nordii CL02T12C05</name>
    <dbReference type="NCBI Taxonomy" id="997884"/>
    <lineage>
        <taxon>Bacteria</taxon>
        <taxon>Pseudomonadati</taxon>
        <taxon>Bacteroidota</taxon>
        <taxon>Bacteroidia</taxon>
        <taxon>Bacteroidales</taxon>
        <taxon>Bacteroidaceae</taxon>
        <taxon>Bacteroides</taxon>
    </lineage>
</organism>
<keyword evidence="1 9" id="KW-0547">Nucleotide-binding</keyword>
<dbReference type="GO" id="GO:0043138">
    <property type="term" value="F:3'-5' DNA helicase activity"/>
    <property type="evidence" value="ECO:0007669"/>
    <property type="project" value="UniProtKB-EC"/>
</dbReference>